<evidence type="ECO:0000313" key="3">
    <source>
        <dbReference type="Proteomes" id="UP000284178"/>
    </source>
</evidence>
<name>A0A412FM45_9FIRM</name>
<feature type="domain" description="TfoX N-terminal" evidence="1">
    <location>
        <begin position="13"/>
        <end position="95"/>
    </location>
</feature>
<dbReference type="Pfam" id="PF04993">
    <property type="entry name" value="TfoX_N"/>
    <property type="match status" value="1"/>
</dbReference>
<dbReference type="AlphaFoldDB" id="A0A412FM45"/>
<gene>
    <name evidence="2" type="ORF">DWY25_15035</name>
</gene>
<dbReference type="Gene3D" id="3.30.1460.30">
    <property type="entry name" value="YgaC/TfoX-N like chaperone"/>
    <property type="match status" value="1"/>
</dbReference>
<dbReference type="GeneID" id="83016715"/>
<evidence type="ECO:0000313" key="2">
    <source>
        <dbReference type="EMBL" id="RGR69201.1"/>
    </source>
</evidence>
<reference evidence="2 3" key="1">
    <citation type="submission" date="2018-08" db="EMBL/GenBank/DDBJ databases">
        <title>A genome reference for cultivated species of the human gut microbiota.</title>
        <authorList>
            <person name="Zou Y."/>
            <person name="Xue W."/>
            <person name="Luo G."/>
        </authorList>
    </citation>
    <scope>NUCLEOTIDE SEQUENCE [LARGE SCALE GENOMIC DNA]</scope>
    <source>
        <strain evidence="2 3">AF24-29</strain>
    </source>
</reference>
<dbReference type="RefSeq" id="WP_117895909.1">
    <property type="nucleotide sequence ID" value="NZ_CABJCV010000024.1"/>
</dbReference>
<comment type="caution">
    <text evidence="2">The sequence shown here is derived from an EMBL/GenBank/DDBJ whole genome shotgun (WGS) entry which is preliminary data.</text>
</comment>
<protein>
    <submittedName>
        <fullName evidence="2">Competence protein TfoX</fullName>
    </submittedName>
</protein>
<keyword evidence="3" id="KW-1185">Reference proteome</keyword>
<dbReference type="Proteomes" id="UP000284178">
    <property type="component" value="Unassembled WGS sequence"/>
</dbReference>
<organism evidence="2 3">
    <name type="scientific">Holdemania filiformis</name>
    <dbReference type="NCBI Taxonomy" id="61171"/>
    <lineage>
        <taxon>Bacteria</taxon>
        <taxon>Bacillati</taxon>
        <taxon>Bacillota</taxon>
        <taxon>Erysipelotrichia</taxon>
        <taxon>Erysipelotrichales</taxon>
        <taxon>Erysipelotrichaceae</taxon>
        <taxon>Holdemania</taxon>
    </lineage>
</organism>
<proteinExistence type="predicted"/>
<accession>A0A412FM45</accession>
<dbReference type="InterPro" id="IPR007076">
    <property type="entry name" value="TfoX_N"/>
</dbReference>
<dbReference type="SUPFAM" id="SSF159894">
    <property type="entry name" value="YgaC/TfoX-N like"/>
    <property type="match status" value="1"/>
</dbReference>
<evidence type="ECO:0000259" key="1">
    <source>
        <dbReference type="Pfam" id="PF04993"/>
    </source>
</evidence>
<sequence length="113" mass="12693">MASTLEFVTYVTDQLALAGTITWKRMFGEVGLYCDQVFFAVICDDQLFIKITPEVAARIPDCPKAPPYPGAKESFLIEDLDDRETLAEIVRATCDALAKPKFRRPKTSKTESR</sequence>
<dbReference type="EMBL" id="QRUP01000024">
    <property type="protein sequence ID" value="RGR69201.1"/>
    <property type="molecule type" value="Genomic_DNA"/>
</dbReference>